<dbReference type="GO" id="GO:0000724">
    <property type="term" value="P:double-strand break repair via homologous recombination"/>
    <property type="evidence" value="ECO:0007669"/>
    <property type="project" value="TreeGrafter"/>
</dbReference>
<reference evidence="1" key="1">
    <citation type="submission" date="2015-06" db="UniProtKB">
        <authorList>
            <consortium name="EnsemblPlants"/>
        </authorList>
    </citation>
    <scope>IDENTIFICATION</scope>
</reference>
<dbReference type="PANTHER" id="PTHR28653">
    <property type="match status" value="1"/>
</dbReference>
<dbReference type="GO" id="GO:0003697">
    <property type="term" value="F:single-stranded DNA binding"/>
    <property type="evidence" value="ECO:0007669"/>
    <property type="project" value="TreeGrafter"/>
</dbReference>
<dbReference type="PANTHER" id="PTHR28653:SF1">
    <property type="entry name" value="ATPASE SWSAP1"/>
    <property type="match status" value="1"/>
</dbReference>
<sequence length="317" mass="35161">MEEWTTNIPLEGSVDALIWVWEGDHRFSVRTTYMALFGGRVAASGADQIWHAVSGSWGLAGLGTRCLHLIRSCFTGGLPRAVDRDTLISIILITWTIWAHQNDVVFTGATPRGKTSLLFQFAINRAAESGRHVVFICSKGRLENSPPFLSQGVEPSLSVLQRIQIKYIEDDEGIRKYFAAFHLLDDFPAAVIVDDFTGFFSESCNRSCQLRYGNTRARDLALVRILALCQNAISHANAKLGTIGSCNLLLSDVHQGDNPRSLFIYKRWIGSIYTIQGDGLGSYLLKNISTPQSGTKEARAAKYSIALQYLVLEEIKE</sequence>
<dbReference type="AlphaFoldDB" id="N1QQL0"/>
<dbReference type="EnsemblPlants" id="EMT00340">
    <property type="protein sequence ID" value="EMT00340"/>
    <property type="gene ID" value="F775_08122"/>
</dbReference>
<proteinExistence type="predicted"/>
<accession>N1QQL0</accession>
<protein>
    <submittedName>
        <fullName evidence="1">Uncharacterized protein</fullName>
    </submittedName>
</protein>
<organism evidence="1">
    <name type="scientific">Aegilops tauschii</name>
    <name type="common">Tausch's goatgrass</name>
    <name type="synonym">Aegilops squarrosa</name>
    <dbReference type="NCBI Taxonomy" id="37682"/>
    <lineage>
        <taxon>Eukaryota</taxon>
        <taxon>Viridiplantae</taxon>
        <taxon>Streptophyta</taxon>
        <taxon>Embryophyta</taxon>
        <taxon>Tracheophyta</taxon>
        <taxon>Spermatophyta</taxon>
        <taxon>Magnoliopsida</taxon>
        <taxon>Liliopsida</taxon>
        <taxon>Poales</taxon>
        <taxon>Poaceae</taxon>
        <taxon>BOP clade</taxon>
        <taxon>Pooideae</taxon>
        <taxon>Triticodae</taxon>
        <taxon>Triticeae</taxon>
        <taxon>Triticinae</taxon>
        <taxon>Aegilops</taxon>
    </lineage>
</organism>
<dbReference type="GO" id="GO:0097196">
    <property type="term" value="C:Shu complex"/>
    <property type="evidence" value="ECO:0007669"/>
    <property type="project" value="TreeGrafter"/>
</dbReference>
<evidence type="ECO:0000313" key="1">
    <source>
        <dbReference type="EnsemblPlants" id="EMT00340"/>
    </source>
</evidence>
<name>N1QQL0_AEGTA</name>